<proteinExistence type="predicted"/>
<reference evidence="2 3" key="1">
    <citation type="submission" date="2020-01" db="EMBL/GenBank/DDBJ databases">
        <title>Genomic analysis of Aminipila sp. CBA3637.</title>
        <authorList>
            <person name="Kim Y.B."/>
            <person name="Roh S.W."/>
        </authorList>
    </citation>
    <scope>NUCLEOTIDE SEQUENCE [LARGE SCALE GENOMIC DNA]</scope>
    <source>
        <strain evidence="2 3">CBA3637</strain>
    </source>
</reference>
<keyword evidence="3" id="KW-1185">Reference proteome</keyword>
<dbReference type="Proteomes" id="UP000463883">
    <property type="component" value="Chromosome"/>
</dbReference>
<dbReference type="EMBL" id="CP047591">
    <property type="protein sequence ID" value="QHI73897.1"/>
    <property type="molecule type" value="Genomic_DNA"/>
</dbReference>
<evidence type="ECO:0008006" key="4">
    <source>
        <dbReference type="Google" id="ProtNLM"/>
    </source>
</evidence>
<organism evidence="2 3">
    <name type="scientific">Aminipila terrae</name>
    <dbReference type="NCBI Taxonomy" id="2697030"/>
    <lineage>
        <taxon>Bacteria</taxon>
        <taxon>Bacillati</taxon>
        <taxon>Bacillota</taxon>
        <taxon>Clostridia</taxon>
        <taxon>Peptostreptococcales</taxon>
        <taxon>Anaerovoracaceae</taxon>
        <taxon>Aminipila</taxon>
    </lineage>
</organism>
<evidence type="ECO:0000313" key="3">
    <source>
        <dbReference type="Proteomes" id="UP000463883"/>
    </source>
</evidence>
<feature type="chain" id="PRO_5039563759" description="Lipoprotein" evidence="1">
    <location>
        <begin position="19"/>
        <end position="168"/>
    </location>
</feature>
<sequence>MKHLKLFLILVLTCLLFAACSNNGADKESEQLTDDTTKATVADKAESNIAQQTKEYILKGQEDIPEARQLQWSETFLNQVDIDAIYKKYIADGGKKDDIKSFAAYLTQNAPTPDNWQEMVKSDIAKDYDEKVSKIELLQDDLYQVYIEKDGSEIPYVVVNSRTGYYHG</sequence>
<keyword evidence="1" id="KW-0732">Signal</keyword>
<evidence type="ECO:0000313" key="2">
    <source>
        <dbReference type="EMBL" id="QHI73897.1"/>
    </source>
</evidence>
<evidence type="ECO:0000256" key="1">
    <source>
        <dbReference type="SAM" id="SignalP"/>
    </source>
</evidence>
<gene>
    <name evidence="2" type="ORF">Ami3637_04090</name>
</gene>
<name>A0A6P1MJ09_9FIRM</name>
<feature type="signal peptide" evidence="1">
    <location>
        <begin position="1"/>
        <end position="18"/>
    </location>
</feature>
<accession>A0A6P1MJ09</accession>
<dbReference type="PROSITE" id="PS51257">
    <property type="entry name" value="PROKAR_LIPOPROTEIN"/>
    <property type="match status" value="1"/>
</dbReference>
<dbReference type="AlphaFoldDB" id="A0A6P1MJ09"/>
<dbReference type="KEGG" id="amic:Ami3637_04090"/>
<protein>
    <recommendedName>
        <fullName evidence="4">Lipoprotein</fullName>
    </recommendedName>
</protein>